<evidence type="ECO:0000313" key="2">
    <source>
        <dbReference type="EMBL" id="GBP97715.1"/>
    </source>
</evidence>
<feature type="region of interest" description="Disordered" evidence="1">
    <location>
        <begin position="79"/>
        <end position="110"/>
    </location>
</feature>
<name>A0A4C2AFJ3_EUMVA</name>
<dbReference type="AlphaFoldDB" id="A0A4C2AFJ3"/>
<comment type="caution">
    <text evidence="2">The sequence shown here is derived from an EMBL/GenBank/DDBJ whole genome shotgun (WGS) entry which is preliminary data.</text>
</comment>
<reference evidence="2 3" key="1">
    <citation type="journal article" date="2019" name="Commun. Biol.">
        <title>The bagworm genome reveals a unique fibroin gene that provides high tensile strength.</title>
        <authorList>
            <person name="Kono N."/>
            <person name="Nakamura H."/>
            <person name="Ohtoshi R."/>
            <person name="Tomita M."/>
            <person name="Numata K."/>
            <person name="Arakawa K."/>
        </authorList>
    </citation>
    <scope>NUCLEOTIDE SEQUENCE [LARGE SCALE GENOMIC DNA]</scope>
</reference>
<dbReference type="Proteomes" id="UP000299102">
    <property type="component" value="Unassembled WGS sequence"/>
</dbReference>
<organism evidence="2 3">
    <name type="scientific">Eumeta variegata</name>
    <name type="common">Bagworm moth</name>
    <name type="synonym">Eumeta japonica</name>
    <dbReference type="NCBI Taxonomy" id="151549"/>
    <lineage>
        <taxon>Eukaryota</taxon>
        <taxon>Metazoa</taxon>
        <taxon>Ecdysozoa</taxon>
        <taxon>Arthropoda</taxon>
        <taxon>Hexapoda</taxon>
        <taxon>Insecta</taxon>
        <taxon>Pterygota</taxon>
        <taxon>Neoptera</taxon>
        <taxon>Endopterygota</taxon>
        <taxon>Lepidoptera</taxon>
        <taxon>Glossata</taxon>
        <taxon>Ditrysia</taxon>
        <taxon>Tineoidea</taxon>
        <taxon>Psychidae</taxon>
        <taxon>Oiketicinae</taxon>
        <taxon>Eumeta</taxon>
    </lineage>
</organism>
<keyword evidence="3" id="KW-1185">Reference proteome</keyword>
<protein>
    <submittedName>
        <fullName evidence="2">Zinc finger BED domain-containing protein 5</fullName>
    </submittedName>
</protein>
<proteinExistence type="predicted"/>
<gene>
    <name evidence="2" type="primary">ZBED5</name>
    <name evidence="2" type="ORF">EVAR_94024_1</name>
</gene>
<accession>A0A4C2AFJ3</accession>
<evidence type="ECO:0000256" key="1">
    <source>
        <dbReference type="SAM" id="MobiDB-lite"/>
    </source>
</evidence>
<evidence type="ECO:0000313" key="3">
    <source>
        <dbReference type="Proteomes" id="UP000299102"/>
    </source>
</evidence>
<dbReference type="OrthoDB" id="1101576at2759"/>
<sequence length="133" mass="15285">MTLNVQKQYARRIQQLPIQTMMPRRQAPRFQRQEKRFSTYAATKTKYCNRLDAEPDMRLQLSSIKPDINQLMKNKKTVSYLPPTSLGPSLKMPKKHKLSKDKSSSQSRVMSHILKRRTVAGVGSARALGREVA</sequence>
<dbReference type="EMBL" id="BGZK01002992">
    <property type="protein sequence ID" value="GBP97715.1"/>
    <property type="molecule type" value="Genomic_DNA"/>
</dbReference>